<evidence type="ECO:0000256" key="8">
    <source>
        <dbReference type="ARBA" id="ARBA00023136"/>
    </source>
</evidence>
<dbReference type="PRINTS" id="PR00701">
    <property type="entry name" value="60KDINNERMP"/>
</dbReference>
<protein>
    <recommendedName>
        <fullName evidence="12">Membrane protein insertase YidC</fullName>
    </recommendedName>
    <alternativeName>
        <fullName evidence="12">Foldase YidC</fullName>
    </alternativeName>
    <alternativeName>
        <fullName evidence="12">Membrane integrase YidC</fullName>
    </alternativeName>
    <alternativeName>
        <fullName evidence="12">Membrane protein YidC</fullName>
    </alternativeName>
</protein>
<feature type="domain" description="Membrane insertase YidC/Oxa/ALB C-terminal" evidence="13">
    <location>
        <begin position="61"/>
        <end position="245"/>
    </location>
</feature>
<evidence type="ECO:0000256" key="11">
    <source>
        <dbReference type="ARBA" id="ARBA00023288"/>
    </source>
</evidence>
<evidence type="ECO:0000256" key="10">
    <source>
        <dbReference type="ARBA" id="ARBA00023186"/>
    </source>
</evidence>
<evidence type="ECO:0000256" key="3">
    <source>
        <dbReference type="ARBA" id="ARBA00022475"/>
    </source>
</evidence>
<comment type="similarity">
    <text evidence="12">Belongs to the OXA1/ALB3/YidC family. Type 2 subfamily.</text>
</comment>
<dbReference type="HAMAP" id="MF_01811">
    <property type="entry name" value="YidC_type2"/>
    <property type="match status" value="1"/>
</dbReference>
<reference evidence="14 15" key="1">
    <citation type="submission" date="2016-10" db="EMBL/GenBank/DDBJ databases">
        <authorList>
            <person name="de Groot N.N."/>
        </authorList>
    </citation>
    <scope>NUCLEOTIDE SEQUENCE [LARGE SCALE GENOMIC DNA]</scope>
    <source>
        <strain evidence="14 15">DSM 21771</strain>
    </source>
</reference>
<keyword evidence="2 12" id="KW-0813">Transport</keyword>
<dbReference type="AlphaFoldDB" id="A0A1G8NVL9"/>
<comment type="subcellular location">
    <subcellularLocation>
        <location evidence="1 12">Cell membrane</location>
        <topology evidence="1 12">Multi-pass membrane protein</topology>
    </subcellularLocation>
</comment>
<dbReference type="PROSITE" id="PS51257">
    <property type="entry name" value="PROKAR_LIPOPROTEIN"/>
    <property type="match status" value="1"/>
</dbReference>
<gene>
    <name evidence="12" type="primary">yidC</name>
    <name evidence="14" type="ORF">SAMN04488123_10759</name>
</gene>
<comment type="function">
    <text evidence="12">Required for the insertion and/or proper folding and/or complex formation of integral membrane proteins into the membrane. Involved in integration of membrane proteins that insert both dependently and independently of the Sec translocase complex, as well as at least some lipoproteins.</text>
</comment>
<evidence type="ECO:0000256" key="9">
    <source>
        <dbReference type="ARBA" id="ARBA00023139"/>
    </source>
</evidence>
<evidence type="ECO:0000256" key="1">
    <source>
        <dbReference type="ARBA" id="ARBA00004651"/>
    </source>
</evidence>
<feature type="transmembrane region" description="Helical" evidence="12">
    <location>
        <begin position="205"/>
        <end position="221"/>
    </location>
</feature>
<sequence length="261" mass="29791">MKKRKHLLGLLLVILLGVGLAGCGMDRAPITSESEGVWDHFFVFPLSWLIIQTAHILQGSYGLAIMAMTVVIRLFLFPLFLKQHKSSKAMQTLRPEIEKLREKYDQKNPEEQKKMQQEMMSLYQNSGINPVAGCLPLLVQMPILMAFYFAIIRTEEIATHSFLWMDLGSPDPYMIMPLLAGLGMFLQMQLSTRHMSTEMAAQMKLMYYVMPIMIVGAGFALPAALSLYWFTGSLFMMAQTWLIHRNERKTERSDQTVSEAD</sequence>
<keyword evidence="5 12" id="KW-0732">Signal</keyword>
<evidence type="ECO:0000256" key="6">
    <source>
        <dbReference type="ARBA" id="ARBA00022927"/>
    </source>
</evidence>
<dbReference type="PANTHER" id="PTHR12428">
    <property type="entry name" value="OXA1"/>
    <property type="match status" value="1"/>
</dbReference>
<dbReference type="CDD" id="cd20070">
    <property type="entry name" value="5TM_YidC_Alb3"/>
    <property type="match status" value="1"/>
</dbReference>
<evidence type="ECO:0000256" key="5">
    <source>
        <dbReference type="ARBA" id="ARBA00022729"/>
    </source>
</evidence>
<keyword evidence="7 12" id="KW-1133">Transmembrane helix</keyword>
<dbReference type="InterPro" id="IPR028055">
    <property type="entry name" value="YidC/Oxa/ALB_C"/>
</dbReference>
<keyword evidence="10 12" id="KW-0143">Chaperone</keyword>
<evidence type="ECO:0000259" key="13">
    <source>
        <dbReference type="Pfam" id="PF02096"/>
    </source>
</evidence>
<keyword evidence="4 12" id="KW-0812">Transmembrane</keyword>
<dbReference type="InterPro" id="IPR001708">
    <property type="entry name" value="YidC/ALB3/OXA1/COX18"/>
</dbReference>
<keyword evidence="9" id="KW-0564">Palmitate</keyword>
<dbReference type="NCBIfam" id="TIGR03592">
    <property type="entry name" value="yidC_oxa1_cterm"/>
    <property type="match status" value="1"/>
</dbReference>
<keyword evidence="8 12" id="KW-0472">Membrane</keyword>
<organism evidence="14 15">
    <name type="scientific">Natribacillus halophilus</name>
    <dbReference type="NCBI Taxonomy" id="549003"/>
    <lineage>
        <taxon>Bacteria</taxon>
        <taxon>Bacillati</taxon>
        <taxon>Bacillota</taxon>
        <taxon>Bacilli</taxon>
        <taxon>Bacillales</taxon>
        <taxon>Bacillaceae</taxon>
        <taxon>Natribacillus</taxon>
    </lineage>
</organism>
<proteinExistence type="inferred from homology"/>
<keyword evidence="11 12" id="KW-0449">Lipoprotein</keyword>
<dbReference type="PANTHER" id="PTHR12428:SF65">
    <property type="entry name" value="CYTOCHROME C OXIDASE ASSEMBLY PROTEIN COX18, MITOCHONDRIAL"/>
    <property type="match status" value="1"/>
</dbReference>
<name>A0A1G8NVL9_9BACI</name>
<accession>A0A1G8NVL9</accession>
<dbReference type="Proteomes" id="UP000198853">
    <property type="component" value="Unassembled WGS sequence"/>
</dbReference>
<keyword evidence="6 12" id="KW-0653">Protein transport</keyword>
<feature type="transmembrane region" description="Helical" evidence="12">
    <location>
        <begin position="60"/>
        <end position="81"/>
    </location>
</feature>
<dbReference type="EMBL" id="FNEN01000007">
    <property type="protein sequence ID" value="SDI84267.1"/>
    <property type="molecule type" value="Genomic_DNA"/>
</dbReference>
<feature type="transmembrane region" description="Helical" evidence="12">
    <location>
        <begin position="172"/>
        <end position="193"/>
    </location>
</feature>
<evidence type="ECO:0000313" key="15">
    <source>
        <dbReference type="Proteomes" id="UP000198853"/>
    </source>
</evidence>
<dbReference type="InterPro" id="IPR023060">
    <property type="entry name" value="YidC/YidC1/YidC2_Firmicutes"/>
</dbReference>
<feature type="transmembrane region" description="Helical" evidence="12">
    <location>
        <begin position="128"/>
        <end position="152"/>
    </location>
</feature>
<dbReference type="GO" id="GO:0032977">
    <property type="term" value="F:membrane insertase activity"/>
    <property type="evidence" value="ECO:0007669"/>
    <property type="project" value="InterPro"/>
</dbReference>
<dbReference type="Pfam" id="PF02096">
    <property type="entry name" value="60KD_IMP"/>
    <property type="match status" value="1"/>
</dbReference>
<keyword evidence="15" id="KW-1185">Reference proteome</keyword>
<dbReference type="GO" id="GO:0051205">
    <property type="term" value="P:protein insertion into membrane"/>
    <property type="evidence" value="ECO:0007669"/>
    <property type="project" value="TreeGrafter"/>
</dbReference>
<evidence type="ECO:0000256" key="12">
    <source>
        <dbReference type="HAMAP-Rule" id="MF_01811"/>
    </source>
</evidence>
<dbReference type="GO" id="GO:0015031">
    <property type="term" value="P:protein transport"/>
    <property type="evidence" value="ECO:0007669"/>
    <property type="project" value="UniProtKB-KW"/>
</dbReference>
<keyword evidence="3 12" id="KW-1003">Cell membrane</keyword>
<evidence type="ECO:0000256" key="7">
    <source>
        <dbReference type="ARBA" id="ARBA00022989"/>
    </source>
</evidence>
<dbReference type="OrthoDB" id="9780552at2"/>
<evidence type="ECO:0000313" key="14">
    <source>
        <dbReference type="EMBL" id="SDI84267.1"/>
    </source>
</evidence>
<dbReference type="RefSeq" id="WP_090398290.1">
    <property type="nucleotide sequence ID" value="NZ_FNEN01000007.1"/>
</dbReference>
<dbReference type="GO" id="GO:0005886">
    <property type="term" value="C:plasma membrane"/>
    <property type="evidence" value="ECO:0007669"/>
    <property type="project" value="UniProtKB-SubCell"/>
</dbReference>
<dbReference type="InterPro" id="IPR047196">
    <property type="entry name" value="YidC_ALB_C"/>
</dbReference>
<evidence type="ECO:0000256" key="4">
    <source>
        <dbReference type="ARBA" id="ARBA00022692"/>
    </source>
</evidence>
<evidence type="ECO:0000256" key="2">
    <source>
        <dbReference type="ARBA" id="ARBA00022448"/>
    </source>
</evidence>